<feature type="domain" description="FecR protein" evidence="2">
    <location>
        <begin position="114"/>
        <end position="203"/>
    </location>
</feature>
<dbReference type="Pfam" id="PF04773">
    <property type="entry name" value="FecR"/>
    <property type="match status" value="1"/>
</dbReference>
<evidence type="ECO:0000313" key="4">
    <source>
        <dbReference type="EMBL" id="TDQ79216.1"/>
    </source>
</evidence>
<dbReference type="Pfam" id="PF16344">
    <property type="entry name" value="FecR_C"/>
    <property type="match status" value="1"/>
</dbReference>
<evidence type="ECO:0000313" key="5">
    <source>
        <dbReference type="Proteomes" id="UP000295292"/>
    </source>
</evidence>
<feature type="transmembrane region" description="Helical" evidence="1">
    <location>
        <begin position="67"/>
        <end position="87"/>
    </location>
</feature>
<dbReference type="InterPro" id="IPR012373">
    <property type="entry name" value="Ferrdict_sens_TM"/>
</dbReference>
<dbReference type="Gene3D" id="2.60.120.1440">
    <property type="match status" value="1"/>
</dbReference>
<dbReference type="Proteomes" id="UP000295292">
    <property type="component" value="Unassembled WGS sequence"/>
</dbReference>
<dbReference type="InterPro" id="IPR006860">
    <property type="entry name" value="FecR"/>
</dbReference>
<comment type="caution">
    <text evidence="4">The sequence shown here is derived from an EMBL/GenBank/DDBJ whole genome shotgun (WGS) entry which is preliminary data.</text>
</comment>
<keyword evidence="1" id="KW-0812">Transmembrane</keyword>
<protein>
    <submittedName>
        <fullName evidence="4">FecR family protein</fullName>
    </submittedName>
</protein>
<name>A0A4R6WRG2_9SPHI</name>
<dbReference type="RefSeq" id="WP_133583018.1">
    <property type="nucleotide sequence ID" value="NZ_SNYV01000011.1"/>
</dbReference>
<dbReference type="EMBL" id="SNYV01000011">
    <property type="protein sequence ID" value="TDQ79216.1"/>
    <property type="molecule type" value="Genomic_DNA"/>
</dbReference>
<gene>
    <name evidence="4" type="ORF">CLV99_0648</name>
</gene>
<keyword evidence="5" id="KW-1185">Reference proteome</keyword>
<keyword evidence="1" id="KW-1133">Transmembrane helix</keyword>
<feature type="domain" description="Protein FecR C-terminal" evidence="3">
    <location>
        <begin position="260"/>
        <end position="328"/>
    </location>
</feature>
<dbReference type="PANTHER" id="PTHR30273:SF2">
    <property type="entry name" value="PROTEIN FECR"/>
    <property type="match status" value="1"/>
</dbReference>
<dbReference type="GO" id="GO:0016989">
    <property type="term" value="F:sigma factor antagonist activity"/>
    <property type="evidence" value="ECO:0007669"/>
    <property type="project" value="TreeGrafter"/>
</dbReference>
<dbReference type="InterPro" id="IPR032508">
    <property type="entry name" value="FecR_C"/>
</dbReference>
<evidence type="ECO:0000259" key="3">
    <source>
        <dbReference type="Pfam" id="PF16344"/>
    </source>
</evidence>
<dbReference type="Gene3D" id="3.55.50.30">
    <property type="match status" value="1"/>
</dbReference>
<evidence type="ECO:0000256" key="1">
    <source>
        <dbReference type="SAM" id="Phobius"/>
    </source>
</evidence>
<accession>A0A4R6WRG2</accession>
<dbReference type="AlphaFoldDB" id="A0A4R6WRG2"/>
<dbReference type="PIRSF" id="PIRSF018266">
    <property type="entry name" value="FecR"/>
    <property type="match status" value="1"/>
</dbReference>
<sequence length="329" mass="37689">MDSQKLIELIEKYEIGIITIEELSLLENYYSSLNEGSHLKVDYQRKAEIRFALKESVELPSVKSYSYWRYAAAACLLVFLGLGALLLKFDFPSLRSNEVVSLSSDITDLVKQQTMNKERRIIILPDGTKVILNAGSQLVYDKEYGQANRTVKLVGEGYFDVKHDPLHPFVIEGVSYNIRVLGTTFNLKNYVGEVSETSLISGSLEILDKTTHKRQFLLKPLQKFVLDRNQLLSESKVKNMVPIIETSNTIIGEVAWMQKRLVFQNAKGETILKDLERAFDVKFDVRLTEILEYQFTATFEDDSLDNILESLKFVKTFKTKKEGNKIVIY</sequence>
<organism evidence="4 5">
    <name type="scientific">Sphingobacterium yanglingense</name>
    <dbReference type="NCBI Taxonomy" id="1437280"/>
    <lineage>
        <taxon>Bacteria</taxon>
        <taxon>Pseudomonadati</taxon>
        <taxon>Bacteroidota</taxon>
        <taxon>Sphingobacteriia</taxon>
        <taxon>Sphingobacteriales</taxon>
        <taxon>Sphingobacteriaceae</taxon>
        <taxon>Sphingobacterium</taxon>
    </lineage>
</organism>
<evidence type="ECO:0000259" key="2">
    <source>
        <dbReference type="Pfam" id="PF04773"/>
    </source>
</evidence>
<dbReference type="OrthoDB" id="1523735at2"/>
<dbReference type="PANTHER" id="PTHR30273">
    <property type="entry name" value="PERIPLASMIC SIGNAL SENSOR AND SIGMA FACTOR ACTIVATOR FECR-RELATED"/>
    <property type="match status" value="1"/>
</dbReference>
<proteinExistence type="predicted"/>
<keyword evidence="1" id="KW-0472">Membrane</keyword>
<reference evidence="4 5" key="1">
    <citation type="submission" date="2019-03" db="EMBL/GenBank/DDBJ databases">
        <title>Genomic Encyclopedia of Archaeal and Bacterial Type Strains, Phase II (KMG-II): from individual species to whole genera.</title>
        <authorList>
            <person name="Goeker M."/>
        </authorList>
    </citation>
    <scope>NUCLEOTIDE SEQUENCE [LARGE SCALE GENOMIC DNA]</scope>
    <source>
        <strain evidence="4 5">DSM 28353</strain>
    </source>
</reference>